<accession>A0AAD7HFB3</accession>
<sequence>MPELPTLANMQQPPSAVNTSGEHYNLDRLATTILALVDQRKQDRTRPTVEQADPRLKFWNAYKQIADEYDKEYIDIARSGLKNSVIFAGLLSAVVATLISVLSDKSDSFALFVLGLLYLILSTIIAAAFFAVLGQQYLMNYQAVQTRGALSERGLERQRKFTAFHEYSTPSLINLPLFLLQLALMVFLFASVFFAGTFSGFLALPTAVVVSLTASLYLILLLAGRDSPFRHTPVFCHRRHKDNQHRNKDNYKLDLLRLTPLFSSDPEFTRHSPEVPAILWLLQVTTEPQAMAAAAGLTLEVQWNAVEHLNLQWDREGPYHVFSSVLSSLGSSFHGCLLIHPGTIKLRPGTDQLQNALLYGKTYLVLLCVVLLGKPNDTRAKLLKSLIGANSKFERNWEQSTELEEWQSLYMALKGSPTFFRGIRSSAVDWALEALPAIPGCDSRSLPLFLVEFKPEKMTNAAQSYPRFLYALNILLGLHTDARDFFIRDKSAHIGRLTTTMFRCLAKWIGKVPEGDQLSIAMNILTTTADFARLLDSNDRKVDMDVAYLKLITNLCGVFPADQWIDAIFSTLFLNTEVTLTKNHVDLALEAQKAMSYLLSTPTVTEANSQMIRDSLRYLLLNPTEHLALPSSTTWEAIQKILDLNNESSVLMFLVLCTKTRVKWFKADDLGVQGRIPLWQSLGKVVLQNRKLAQRFVTWVEGLYSLEEDPLLHWRPAIQHNFNQLLHAYLFIDADLGSCAALLGRFWGGQRDGSTDVVHEAVCNLWMNSQVDQDTLNRFITLAHILEDLSNTEMDSTLPVDEGRSTRHLLSYMRTQQAGNLSDTATREKLQTIIDEAFFSLIDNNGPVYSAAIRVSHRAFFTTASPKAGDDADGR</sequence>
<protein>
    <recommendedName>
        <fullName evidence="2">DUF6535 domain-containing protein</fullName>
    </recommendedName>
</protein>
<evidence type="ECO:0000313" key="4">
    <source>
        <dbReference type="Proteomes" id="UP001215598"/>
    </source>
</evidence>
<dbReference type="EMBL" id="JARKIB010000251">
    <property type="protein sequence ID" value="KAJ7719476.1"/>
    <property type="molecule type" value="Genomic_DNA"/>
</dbReference>
<feature type="domain" description="DUF6535" evidence="2">
    <location>
        <begin position="59"/>
        <end position="101"/>
    </location>
</feature>
<organism evidence="3 4">
    <name type="scientific">Mycena metata</name>
    <dbReference type="NCBI Taxonomy" id="1033252"/>
    <lineage>
        <taxon>Eukaryota</taxon>
        <taxon>Fungi</taxon>
        <taxon>Dikarya</taxon>
        <taxon>Basidiomycota</taxon>
        <taxon>Agaricomycotina</taxon>
        <taxon>Agaricomycetes</taxon>
        <taxon>Agaricomycetidae</taxon>
        <taxon>Agaricales</taxon>
        <taxon>Marasmiineae</taxon>
        <taxon>Mycenaceae</taxon>
        <taxon>Mycena</taxon>
    </lineage>
</organism>
<keyword evidence="1" id="KW-1133">Transmembrane helix</keyword>
<keyword evidence="1" id="KW-0812">Transmembrane</keyword>
<reference evidence="3" key="1">
    <citation type="submission" date="2023-03" db="EMBL/GenBank/DDBJ databases">
        <title>Massive genome expansion in bonnet fungi (Mycena s.s.) driven by repeated elements and novel gene families across ecological guilds.</title>
        <authorList>
            <consortium name="Lawrence Berkeley National Laboratory"/>
            <person name="Harder C.B."/>
            <person name="Miyauchi S."/>
            <person name="Viragh M."/>
            <person name="Kuo A."/>
            <person name="Thoen E."/>
            <person name="Andreopoulos B."/>
            <person name="Lu D."/>
            <person name="Skrede I."/>
            <person name="Drula E."/>
            <person name="Henrissat B."/>
            <person name="Morin E."/>
            <person name="Kohler A."/>
            <person name="Barry K."/>
            <person name="LaButti K."/>
            <person name="Morin E."/>
            <person name="Salamov A."/>
            <person name="Lipzen A."/>
            <person name="Mereny Z."/>
            <person name="Hegedus B."/>
            <person name="Baldrian P."/>
            <person name="Stursova M."/>
            <person name="Weitz H."/>
            <person name="Taylor A."/>
            <person name="Grigoriev I.V."/>
            <person name="Nagy L.G."/>
            <person name="Martin F."/>
            <person name="Kauserud H."/>
        </authorList>
    </citation>
    <scope>NUCLEOTIDE SEQUENCE</scope>
    <source>
        <strain evidence="3">CBHHK182m</strain>
    </source>
</reference>
<keyword evidence="1" id="KW-0472">Membrane</keyword>
<evidence type="ECO:0000256" key="1">
    <source>
        <dbReference type="SAM" id="Phobius"/>
    </source>
</evidence>
<name>A0AAD7HFB3_9AGAR</name>
<dbReference type="InterPro" id="IPR045338">
    <property type="entry name" value="DUF6535"/>
</dbReference>
<evidence type="ECO:0000259" key="2">
    <source>
        <dbReference type="Pfam" id="PF20153"/>
    </source>
</evidence>
<dbReference type="AlphaFoldDB" id="A0AAD7HFB3"/>
<feature type="transmembrane region" description="Helical" evidence="1">
    <location>
        <begin position="109"/>
        <end position="133"/>
    </location>
</feature>
<gene>
    <name evidence="3" type="ORF">B0H16DRAFT_1700210</name>
</gene>
<dbReference type="Pfam" id="PF20153">
    <property type="entry name" value="DUF6535"/>
    <property type="match status" value="2"/>
</dbReference>
<proteinExistence type="predicted"/>
<feature type="transmembrane region" description="Helical" evidence="1">
    <location>
        <begin position="201"/>
        <end position="223"/>
    </location>
</feature>
<feature type="domain" description="DUF6535" evidence="2">
    <location>
        <begin position="107"/>
        <end position="194"/>
    </location>
</feature>
<dbReference type="Proteomes" id="UP001215598">
    <property type="component" value="Unassembled WGS sequence"/>
</dbReference>
<keyword evidence="4" id="KW-1185">Reference proteome</keyword>
<feature type="transmembrane region" description="Helical" evidence="1">
    <location>
        <begin position="175"/>
        <end position="195"/>
    </location>
</feature>
<feature type="transmembrane region" description="Helical" evidence="1">
    <location>
        <begin position="85"/>
        <end position="103"/>
    </location>
</feature>
<evidence type="ECO:0000313" key="3">
    <source>
        <dbReference type="EMBL" id="KAJ7719476.1"/>
    </source>
</evidence>
<comment type="caution">
    <text evidence="3">The sequence shown here is derived from an EMBL/GenBank/DDBJ whole genome shotgun (WGS) entry which is preliminary data.</text>
</comment>